<organism evidence="3 4">
    <name type="scientific">Oxobacter pfennigii</name>
    <dbReference type="NCBI Taxonomy" id="36849"/>
    <lineage>
        <taxon>Bacteria</taxon>
        <taxon>Bacillati</taxon>
        <taxon>Bacillota</taxon>
        <taxon>Clostridia</taxon>
        <taxon>Eubacteriales</taxon>
        <taxon>Clostridiaceae</taxon>
        <taxon>Oxobacter</taxon>
    </lineage>
</organism>
<dbReference type="RefSeq" id="WP_054875137.1">
    <property type="nucleotide sequence ID" value="NZ_LKET01000032.1"/>
</dbReference>
<keyword evidence="4" id="KW-1185">Reference proteome</keyword>
<dbReference type="SUPFAM" id="SSF54211">
    <property type="entry name" value="Ribosomal protein S5 domain 2-like"/>
    <property type="match status" value="1"/>
</dbReference>
<name>A0A0P8W5I5_9CLOT</name>
<dbReference type="EMBL" id="LKET01000032">
    <property type="protein sequence ID" value="KPU43924.1"/>
    <property type="molecule type" value="Genomic_DNA"/>
</dbReference>
<sequence length="512" mass="56760">MISKVYTCALMGINGLIIEVETDISNGLPGFTIVGLPDAAVKESKERVRSSIRNSGYNYPVKKITVNLAPADVRKIGPCYDLPIAIGILASTGQVLMSDISDYVFLGELSLDGRVKPVNGVLCMAAEAERKGYKKIIVPFKNANEAAIVKGIEIYPVSTLKEAIEILNNPTGCLPYEPEKNIYNSQLRFYDDFLDIKGQESAKRALEIAAAGGHNIVMIGPPGSGKTMLAQRLPGILPDMSREEAIEITKIYSITGYLDPENGIVDNRPFRSPHHTITSISLVGGGKVPRPGEVSLAHNGVLFLDELPEFHRDALEVLRQPIEDGRVNVSRVNGSLTFPSSFMLIASMNPCPCGFFNDPVRECTCNPVSIRKYLGKISGPLLDRIDIHIEVYPVKYDDLETEAAGESSDIIRKRVNEARKRQLKRYKDYNIYCNAQLSAAMIKKYCKINDESKKMMKSVFERLGLSARAYNKILKVARTIADIEGEENINTSHIAEAIQYRSMDRKYWESGM</sequence>
<dbReference type="PATRIC" id="fig|36849.3.peg.2207"/>
<evidence type="ECO:0000313" key="4">
    <source>
        <dbReference type="Proteomes" id="UP000050326"/>
    </source>
</evidence>
<dbReference type="Proteomes" id="UP000050326">
    <property type="component" value="Unassembled WGS sequence"/>
</dbReference>
<dbReference type="Pfam" id="PF13541">
    <property type="entry name" value="ChlI"/>
    <property type="match status" value="1"/>
</dbReference>
<accession>A0A0P8W5I5</accession>
<dbReference type="SUPFAM" id="SSF52540">
    <property type="entry name" value="P-loop containing nucleoside triphosphate hydrolases"/>
    <property type="match status" value="1"/>
</dbReference>
<dbReference type="InterPro" id="IPR045006">
    <property type="entry name" value="CHLI-like"/>
</dbReference>
<evidence type="ECO:0000313" key="3">
    <source>
        <dbReference type="EMBL" id="KPU43924.1"/>
    </source>
</evidence>
<feature type="domain" description="AAA+ ATPase" evidence="2">
    <location>
        <begin position="212"/>
        <end position="395"/>
    </location>
</feature>
<dbReference type="InterPro" id="IPR027417">
    <property type="entry name" value="P-loop_NTPase"/>
</dbReference>
<dbReference type="SMART" id="SM00382">
    <property type="entry name" value="AAA"/>
    <property type="match status" value="1"/>
</dbReference>
<reference evidence="3 4" key="1">
    <citation type="submission" date="2015-09" db="EMBL/GenBank/DDBJ databases">
        <title>Genome sequence of Oxobacter pfennigii DSM 3222.</title>
        <authorList>
            <person name="Poehlein A."/>
            <person name="Bengelsdorf F.R."/>
            <person name="Schiel-Bengelsdorf B."/>
            <person name="Duerre P."/>
            <person name="Daniel R."/>
        </authorList>
    </citation>
    <scope>NUCLEOTIDE SEQUENCE [LARGE SCALE GENOMIC DNA]</scope>
    <source>
        <strain evidence="3 4">DSM 3222</strain>
    </source>
</reference>
<protein>
    <submittedName>
        <fullName evidence="3">Competence protein ComM</fullName>
    </submittedName>
</protein>
<dbReference type="STRING" id="36849.OXPF_20890"/>
<dbReference type="InterPro" id="IPR000523">
    <property type="entry name" value="Mg_chelatse_chII-like_cat_dom"/>
</dbReference>
<dbReference type="PANTHER" id="PTHR32039">
    <property type="entry name" value="MAGNESIUM-CHELATASE SUBUNIT CHLI"/>
    <property type="match status" value="1"/>
</dbReference>
<dbReference type="PANTHER" id="PTHR32039:SF7">
    <property type="entry name" value="COMPETENCE PROTEIN COMM"/>
    <property type="match status" value="1"/>
</dbReference>
<dbReference type="GO" id="GO:0005524">
    <property type="term" value="F:ATP binding"/>
    <property type="evidence" value="ECO:0007669"/>
    <property type="project" value="InterPro"/>
</dbReference>
<dbReference type="Pfam" id="PF01078">
    <property type="entry name" value="Mg_chelatase"/>
    <property type="match status" value="1"/>
</dbReference>
<comment type="caution">
    <text evidence="3">The sequence shown here is derived from an EMBL/GenBank/DDBJ whole genome shotgun (WGS) entry which is preliminary data.</text>
</comment>
<evidence type="ECO:0000259" key="2">
    <source>
        <dbReference type="SMART" id="SM00382"/>
    </source>
</evidence>
<dbReference type="InterPro" id="IPR020568">
    <property type="entry name" value="Ribosomal_Su5_D2-typ_SF"/>
</dbReference>
<comment type="similarity">
    <text evidence="1">Belongs to the Mg-chelatase subunits D/I family. ComM subfamily.</text>
</comment>
<dbReference type="Gene3D" id="3.40.50.300">
    <property type="entry name" value="P-loop containing nucleotide triphosphate hydrolases"/>
    <property type="match status" value="1"/>
</dbReference>
<dbReference type="InterPro" id="IPR014721">
    <property type="entry name" value="Ribsml_uS5_D2-typ_fold_subgr"/>
</dbReference>
<dbReference type="AlphaFoldDB" id="A0A0P8W5I5"/>
<proteinExistence type="inferred from homology"/>
<dbReference type="OrthoDB" id="9813147at2"/>
<dbReference type="InterPro" id="IPR025158">
    <property type="entry name" value="Mg_chelat-rel_C"/>
</dbReference>
<dbReference type="Pfam" id="PF13335">
    <property type="entry name" value="Mg_chelatase_C"/>
    <property type="match status" value="1"/>
</dbReference>
<dbReference type="NCBIfam" id="TIGR00368">
    <property type="entry name" value="YifB family Mg chelatase-like AAA ATPase"/>
    <property type="match status" value="1"/>
</dbReference>
<dbReference type="InterPro" id="IPR004482">
    <property type="entry name" value="Mg_chelat-rel"/>
</dbReference>
<evidence type="ECO:0000256" key="1">
    <source>
        <dbReference type="ARBA" id="ARBA00006354"/>
    </source>
</evidence>
<gene>
    <name evidence="3" type="primary">comM</name>
    <name evidence="3" type="ORF">OXPF_20890</name>
</gene>
<dbReference type="InterPro" id="IPR003593">
    <property type="entry name" value="AAA+_ATPase"/>
</dbReference>
<dbReference type="Gene3D" id="3.30.230.10">
    <property type="match status" value="1"/>
</dbReference>